<dbReference type="InterPro" id="IPR044492">
    <property type="entry name" value="P_typ_ATPase_HD_dom"/>
</dbReference>
<dbReference type="SUPFAM" id="SSF55008">
    <property type="entry name" value="HMA, heavy metal-associated domain"/>
    <property type="match status" value="5"/>
</dbReference>
<name>A0ABX7YQ33_9GAMM</name>
<feature type="transmembrane region" description="Helical" evidence="20">
    <location>
        <begin position="679"/>
        <end position="702"/>
    </location>
</feature>
<evidence type="ECO:0000256" key="21">
    <source>
        <dbReference type="SAM" id="MobiDB-lite"/>
    </source>
</evidence>
<evidence type="ECO:0000256" key="1">
    <source>
        <dbReference type="ARBA" id="ARBA00004651"/>
    </source>
</evidence>
<accession>A0ABX7YQ33</accession>
<evidence type="ECO:0000256" key="6">
    <source>
        <dbReference type="ARBA" id="ARBA00022475"/>
    </source>
</evidence>
<dbReference type="EC" id="7.2.2.8" evidence="3"/>
<feature type="transmembrane region" description="Helical" evidence="20">
    <location>
        <begin position="431"/>
        <end position="449"/>
    </location>
</feature>
<keyword evidence="17 20" id="KW-0472">Membrane</keyword>
<evidence type="ECO:0000256" key="8">
    <source>
        <dbReference type="ARBA" id="ARBA00022692"/>
    </source>
</evidence>
<feature type="domain" description="HMA" evidence="22">
    <location>
        <begin position="2"/>
        <end position="68"/>
    </location>
</feature>
<dbReference type="Proteomes" id="UP000679575">
    <property type="component" value="Chromosome"/>
</dbReference>
<reference evidence="23 24" key="1">
    <citation type="submission" date="2021-04" db="EMBL/GenBank/DDBJ databases">
        <title>Novel species identification of genus Shewanella.</title>
        <authorList>
            <person name="Liu G."/>
        </authorList>
    </citation>
    <scope>NUCLEOTIDE SEQUENCE [LARGE SCALE GENOMIC DNA]</scope>
    <source>
        <strain evidence="23 24">FJAT-54481</strain>
    </source>
</reference>
<comment type="subcellular location">
    <subcellularLocation>
        <location evidence="1">Cell membrane</location>
        <topology evidence="1">Multi-pass membrane protein</topology>
    </subcellularLocation>
</comment>
<evidence type="ECO:0000259" key="22">
    <source>
        <dbReference type="PROSITE" id="PS50846"/>
    </source>
</evidence>
<protein>
    <recommendedName>
        <fullName evidence="4">Copper-exporting P-type ATPase</fullName>
        <ecNumber evidence="3">7.2.2.8</ecNumber>
    </recommendedName>
    <alternativeName>
        <fullName evidence="18">Copper-exporting P-type ATPase A</fullName>
    </alternativeName>
    <alternativeName>
        <fullName evidence="19">Cu(+)-exporting ATPase</fullName>
    </alternativeName>
</protein>
<dbReference type="PANTHER" id="PTHR43520:SF6">
    <property type="entry name" value="COPPER-EXPORTING P-TYPE ATPASE"/>
    <property type="match status" value="1"/>
</dbReference>
<dbReference type="SFLD" id="SFLDF00027">
    <property type="entry name" value="p-type_atpase"/>
    <property type="match status" value="1"/>
</dbReference>
<evidence type="ECO:0000313" key="24">
    <source>
        <dbReference type="Proteomes" id="UP000679575"/>
    </source>
</evidence>
<keyword evidence="9 20" id="KW-0479">Metal-binding</keyword>
<evidence type="ECO:0000256" key="18">
    <source>
        <dbReference type="ARBA" id="ARBA00029719"/>
    </source>
</evidence>
<dbReference type="Gene3D" id="3.40.50.1000">
    <property type="entry name" value="HAD superfamily/HAD-like"/>
    <property type="match status" value="1"/>
</dbReference>
<dbReference type="InterPro" id="IPR018303">
    <property type="entry name" value="ATPase_P-typ_P_site"/>
</dbReference>
<feature type="transmembrane region" description="Helical" evidence="20">
    <location>
        <begin position="400"/>
        <end position="419"/>
    </location>
</feature>
<keyword evidence="13" id="KW-1278">Translocase</keyword>
<evidence type="ECO:0000256" key="14">
    <source>
        <dbReference type="ARBA" id="ARBA00022989"/>
    </source>
</evidence>
<dbReference type="SFLD" id="SFLDS00003">
    <property type="entry name" value="Haloacid_Dehalogenase"/>
    <property type="match status" value="1"/>
</dbReference>
<evidence type="ECO:0000313" key="23">
    <source>
        <dbReference type="EMBL" id="QUN04724.1"/>
    </source>
</evidence>
<feature type="region of interest" description="Disordered" evidence="21">
    <location>
        <begin position="270"/>
        <end position="307"/>
    </location>
</feature>
<evidence type="ECO:0000256" key="19">
    <source>
        <dbReference type="ARBA" id="ARBA00033239"/>
    </source>
</evidence>
<dbReference type="NCBIfam" id="TIGR01494">
    <property type="entry name" value="ATPase_P-type"/>
    <property type="match status" value="1"/>
</dbReference>
<keyword evidence="6 20" id="KW-1003">Cell membrane</keyword>
<organism evidence="23 24">
    <name type="scientific">Shewanella yunxiaonensis</name>
    <dbReference type="NCBI Taxonomy" id="2829809"/>
    <lineage>
        <taxon>Bacteria</taxon>
        <taxon>Pseudomonadati</taxon>
        <taxon>Pseudomonadota</taxon>
        <taxon>Gammaproteobacteria</taxon>
        <taxon>Alteromonadales</taxon>
        <taxon>Shewanellaceae</taxon>
        <taxon>Shewanella</taxon>
    </lineage>
</organism>
<keyword evidence="10 20" id="KW-0547">Nucleotide-binding</keyword>
<dbReference type="SUPFAM" id="SSF81653">
    <property type="entry name" value="Calcium ATPase, transduction domain A"/>
    <property type="match status" value="1"/>
</dbReference>
<dbReference type="PRINTS" id="PR00120">
    <property type="entry name" value="HATPASE"/>
</dbReference>
<dbReference type="Gene3D" id="2.70.150.10">
    <property type="entry name" value="Calcium-transporting ATPase, cytoplasmic transduction domain A"/>
    <property type="match status" value="1"/>
</dbReference>
<feature type="transmembrane region" description="Helical" evidence="20">
    <location>
        <begin position="470"/>
        <end position="492"/>
    </location>
</feature>
<keyword evidence="15" id="KW-0186">Copper</keyword>
<dbReference type="Gene3D" id="3.40.1110.10">
    <property type="entry name" value="Calcium-transporting ATPase, cytoplasmic domain N"/>
    <property type="match status" value="1"/>
</dbReference>
<dbReference type="Gene3D" id="3.30.70.100">
    <property type="match status" value="5"/>
</dbReference>
<evidence type="ECO:0000256" key="3">
    <source>
        <dbReference type="ARBA" id="ARBA00012517"/>
    </source>
</evidence>
<proteinExistence type="inferred from homology"/>
<gene>
    <name evidence="23" type="ORF">KDN34_10710</name>
</gene>
<keyword evidence="8 20" id="KW-0812">Transmembrane</keyword>
<dbReference type="InterPro" id="IPR023214">
    <property type="entry name" value="HAD_sf"/>
</dbReference>
<keyword evidence="16" id="KW-0406">Ion transport</keyword>
<evidence type="ECO:0000256" key="15">
    <source>
        <dbReference type="ARBA" id="ARBA00023008"/>
    </source>
</evidence>
<dbReference type="InterPro" id="IPR023298">
    <property type="entry name" value="ATPase_P-typ_TM_dom_sf"/>
</dbReference>
<dbReference type="Pfam" id="PF00702">
    <property type="entry name" value="Hydrolase"/>
    <property type="match status" value="1"/>
</dbReference>
<dbReference type="SUPFAM" id="SSF81665">
    <property type="entry name" value="Calcium ATPase, transmembrane domain M"/>
    <property type="match status" value="1"/>
</dbReference>
<dbReference type="CDD" id="cd02094">
    <property type="entry name" value="P-type_ATPase_Cu-like"/>
    <property type="match status" value="1"/>
</dbReference>
<dbReference type="InterPro" id="IPR036412">
    <property type="entry name" value="HAD-like_sf"/>
</dbReference>
<evidence type="ECO:0000256" key="16">
    <source>
        <dbReference type="ARBA" id="ARBA00023065"/>
    </source>
</evidence>
<dbReference type="EMBL" id="CP073587">
    <property type="protein sequence ID" value="QUN04724.1"/>
    <property type="molecule type" value="Genomic_DNA"/>
</dbReference>
<evidence type="ECO:0000256" key="10">
    <source>
        <dbReference type="ARBA" id="ARBA00022741"/>
    </source>
</evidence>
<comment type="similarity">
    <text evidence="2 20">Belongs to the cation transport ATPase (P-type) (TC 3.A.3) family. Type IB subfamily.</text>
</comment>
<evidence type="ECO:0000256" key="13">
    <source>
        <dbReference type="ARBA" id="ARBA00022967"/>
    </source>
</evidence>
<keyword evidence="12 20" id="KW-0067">ATP-binding</keyword>
<keyword evidence="14 20" id="KW-1133">Transmembrane helix</keyword>
<dbReference type="InterPro" id="IPR008250">
    <property type="entry name" value="ATPase_P-typ_transduc_dom_A_sf"/>
</dbReference>
<dbReference type="PRINTS" id="PR00119">
    <property type="entry name" value="CATATPASE"/>
</dbReference>
<dbReference type="InterPro" id="IPR006121">
    <property type="entry name" value="HMA_dom"/>
</dbReference>
<keyword evidence="24" id="KW-1185">Reference proteome</keyword>
<feature type="transmembrane region" description="Helical" evidence="20">
    <location>
        <begin position="651"/>
        <end position="673"/>
    </location>
</feature>
<dbReference type="InterPro" id="IPR027256">
    <property type="entry name" value="P-typ_ATPase_IB"/>
</dbReference>
<feature type="transmembrane region" description="Helical" evidence="20">
    <location>
        <begin position="998"/>
        <end position="1017"/>
    </location>
</feature>
<dbReference type="PANTHER" id="PTHR43520">
    <property type="entry name" value="ATP7, ISOFORM B"/>
    <property type="match status" value="1"/>
</dbReference>
<dbReference type="Pfam" id="PF00403">
    <property type="entry name" value="HMA"/>
    <property type="match status" value="4"/>
</dbReference>
<dbReference type="Pfam" id="PF00122">
    <property type="entry name" value="E1-E2_ATPase"/>
    <property type="match status" value="1"/>
</dbReference>
<evidence type="ECO:0000256" key="20">
    <source>
        <dbReference type="RuleBase" id="RU362081"/>
    </source>
</evidence>
<evidence type="ECO:0000256" key="12">
    <source>
        <dbReference type="ARBA" id="ARBA00022840"/>
    </source>
</evidence>
<evidence type="ECO:0000256" key="9">
    <source>
        <dbReference type="ARBA" id="ARBA00022723"/>
    </source>
</evidence>
<evidence type="ECO:0000256" key="5">
    <source>
        <dbReference type="ARBA" id="ARBA00022448"/>
    </source>
</evidence>
<dbReference type="CDD" id="cd00371">
    <property type="entry name" value="HMA"/>
    <property type="match status" value="4"/>
</dbReference>
<evidence type="ECO:0000256" key="7">
    <source>
        <dbReference type="ARBA" id="ARBA00022553"/>
    </source>
</evidence>
<evidence type="ECO:0000256" key="17">
    <source>
        <dbReference type="ARBA" id="ARBA00023136"/>
    </source>
</evidence>
<dbReference type="InterPro" id="IPR001757">
    <property type="entry name" value="P_typ_ATPase"/>
</dbReference>
<dbReference type="SFLD" id="SFLDG00002">
    <property type="entry name" value="C1.7:_P-type_atpase_like"/>
    <property type="match status" value="1"/>
</dbReference>
<feature type="transmembrane region" description="Helical" evidence="20">
    <location>
        <begin position="1023"/>
        <end position="1044"/>
    </location>
</feature>
<dbReference type="PROSITE" id="PS50846">
    <property type="entry name" value="HMA_2"/>
    <property type="match status" value="1"/>
</dbReference>
<sequence length="1053" mass="111836">MKAYQFHIDNMHCGGCARKIMALFADDIGVNAQTDVTEKSLTLTLDDNATLTETEAKQRLQQAEYPADTASSWHEFKVADMTCGHCEASIRKALADADEVKVDLQTKQVSVLSQQDTQLLMATISNAGFTPEPWQKSESHWHEFKVADMTCGHCEATIRKALADADEVKVDLPAKKVSVLSSLNEQALMTLISDAGYTPDVWSEPCTSSWHQFKVPDMTCGHCEASIRKALADADEVKVDLQTKQVSVLSQLDDSKLLAVIEGAGYNPEPWSIAEDHESPKSEGASVVAAAPQSNHKTQEEPSHQSAAIAPSATEGVLMFVPDMSCASCVVKIEKAFANAGVDARVNLADKQVSAAKGVSVADAQQILASAGYRGEVVEDAANAMADKAAHDAKEYRTRIIQSVVTLGVGIPLMIWGMSGGDMTVHSDSSRWNWGAVSLLCLLLLISCGGHFYQGMWRALKAKSANMDTLIALGTGCAWLYSSAVVLFPNWFPEGTRHVYFEASVMIIGLINLGHSLELRARGKTSEAVQKLIGLQANTALLITDAGDQQTPIADLKPGDVLRLRPGDRVALDGEVVSGESLLDESMLTGEPMPVRKTREDTVSAGTINGDGTLTYRVTVGPKDTRLAKIIALVQEAQTSKMPIGRLTDKIAGVFVPVVVVIALLAAVLWYFFGPAPQLSHALVVLTSVLIIACPCALGLATPMSIMVAVGRAAQMGVLIKNGEALQTASNVSCVVLDKTGTITEGKPQLVAIHAIDTDELDEARLLQAVASLELQSGHPLAQAFLNAAKARGVDVIAPAAFEYRQGQGIVGTIGDDHWLLGNRKLLTAMDVTVDQTAQQQLDNAATLGQTPVLAAKNGKLEAILAISDPIRGDAKAALAALQQQGKKLVLLSGDNQHTANAVAKQLGIEQVIAGVMPDEKQAWVKKLQQQGEVVAMVGDGINDAPALAAADVGVALGTGTEVAIESADLTLLTPRLENLAQAFALSKATLSNIKQNLFGAFIYNSCGIPIAAGVLYPFFGVLLSPVIAGAAMALSSLTVVTNANRLRHQRLQ</sequence>
<keyword evidence="11" id="KW-0187">Copper transport</keyword>
<dbReference type="PROSITE" id="PS01229">
    <property type="entry name" value="COF_2"/>
    <property type="match status" value="1"/>
</dbReference>
<feature type="transmembrane region" description="Helical" evidence="20">
    <location>
        <begin position="498"/>
        <end position="517"/>
    </location>
</feature>
<dbReference type="NCBIfam" id="TIGR01525">
    <property type="entry name" value="ATPase-IB_hvy"/>
    <property type="match status" value="1"/>
</dbReference>
<evidence type="ECO:0000256" key="11">
    <source>
        <dbReference type="ARBA" id="ARBA00022796"/>
    </source>
</evidence>
<keyword evidence="5" id="KW-0813">Transport</keyword>
<evidence type="ECO:0000256" key="4">
    <source>
        <dbReference type="ARBA" id="ARBA00015102"/>
    </source>
</evidence>
<dbReference type="PROSITE" id="PS00154">
    <property type="entry name" value="ATPASE_E1_E2"/>
    <property type="match status" value="1"/>
</dbReference>
<evidence type="ECO:0000256" key="2">
    <source>
        <dbReference type="ARBA" id="ARBA00006024"/>
    </source>
</evidence>
<dbReference type="NCBIfam" id="TIGR01511">
    <property type="entry name" value="ATPase-IB1_Cu"/>
    <property type="match status" value="1"/>
</dbReference>
<dbReference type="InterPro" id="IPR023299">
    <property type="entry name" value="ATPase_P-typ_cyto_dom_N"/>
</dbReference>
<dbReference type="InterPro" id="IPR036163">
    <property type="entry name" value="HMA_dom_sf"/>
</dbReference>
<dbReference type="SUPFAM" id="SSF56784">
    <property type="entry name" value="HAD-like"/>
    <property type="match status" value="1"/>
</dbReference>
<dbReference type="InterPro" id="IPR059000">
    <property type="entry name" value="ATPase_P-type_domA"/>
</dbReference>
<keyword evidence="7" id="KW-0597">Phosphoprotein</keyword>